<proteinExistence type="predicted"/>
<keyword evidence="2" id="KW-1185">Reference proteome</keyword>
<reference evidence="1" key="1">
    <citation type="submission" date="2022-09" db="EMBL/GenBank/DDBJ databases">
        <authorList>
            <person name="Li Z.-J."/>
        </authorList>
    </citation>
    <scope>NUCLEOTIDE SEQUENCE</scope>
    <source>
        <strain evidence="1">TGB10</strain>
    </source>
</reference>
<gene>
    <name evidence="1" type="ORF">N7E60_05935</name>
</gene>
<organism evidence="1 2">
    <name type="scientific">Salinivibrio proteolyticus</name>
    <dbReference type="NCBI Taxonomy" id="334715"/>
    <lineage>
        <taxon>Bacteria</taxon>
        <taxon>Pseudomonadati</taxon>
        <taxon>Pseudomonadota</taxon>
        <taxon>Gammaproteobacteria</taxon>
        <taxon>Vibrionales</taxon>
        <taxon>Vibrionaceae</taxon>
        <taxon>Salinivibrio</taxon>
    </lineage>
</organism>
<sequence length="57" mass="6269">MNYSYCGRFSDITGVLTGDGKYAGRDDGAYTVKPFVMHECLLIADDETSFSVCFSTI</sequence>
<dbReference type="EMBL" id="CP114584">
    <property type="protein sequence ID" value="WBA15805.1"/>
    <property type="molecule type" value="Genomic_DNA"/>
</dbReference>
<evidence type="ECO:0000313" key="2">
    <source>
        <dbReference type="Proteomes" id="UP001164676"/>
    </source>
</evidence>
<protein>
    <submittedName>
        <fullName evidence="1">Uncharacterized protein</fullName>
    </submittedName>
</protein>
<dbReference type="RefSeq" id="WP_269598372.1">
    <property type="nucleotide sequence ID" value="NZ_CP114584.1"/>
</dbReference>
<name>A0ABY7LIR3_9GAMM</name>
<accession>A0ABY7LIR3</accession>
<dbReference type="Proteomes" id="UP001164676">
    <property type="component" value="Chromosome"/>
</dbReference>
<evidence type="ECO:0000313" key="1">
    <source>
        <dbReference type="EMBL" id="WBA15805.1"/>
    </source>
</evidence>